<dbReference type="EMBL" id="RBID01000016">
    <property type="protein sequence ID" value="RKQ57064.1"/>
    <property type="molecule type" value="Genomic_DNA"/>
</dbReference>
<feature type="transmembrane region" description="Helical" evidence="1">
    <location>
        <begin position="177"/>
        <end position="197"/>
    </location>
</feature>
<feature type="transmembrane region" description="Helical" evidence="1">
    <location>
        <begin position="365"/>
        <end position="387"/>
    </location>
</feature>
<dbReference type="InterPro" id="IPR010266">
    <property type="entry name" value="NnrS"/>
</dbReference>
<feature type="transmembrane region" description="Helical" evidence="1">
    <location>
        <begin position="58"/>
        <end position="77"/>
    </location>
</feature>
<comment type="caution">
    <text evidence="2">The sequence shown here is derived from an EMBL/GenBank/DDBJ whole genome shotgun (WGS) entry which is preliminary data.</text>
</comment>
<proteinExistence type="predicted"/>
<dbReference type="Proteomes" id="UP000279384">
    <property type="component" value="Unassembled WGS sequence"/>
</dbReference>
<evidence type="ECO:0000256" key="1">
    <source>
        <dbReference type="SAM" id="Phobius"/>
    </source>
</evidence>
<keyword evidence="1" id="KW-0472">Membrane</keyword>
<organism evidence="2 3">
    <name type="scientific">Vogesella indigofera</name>
    <name type="common">Pseudomonas indigofera</name>
    <dbReference type="NCBI Taxonomy" id="45465"/>
    <lineage>
        <taxon>Bacteria</taxon>
        <taxon>Pseudomonadati</taxon>
        <taxon>Pseudomonadota</taxon>
        <taxon>Betaproteobacteria</taxon>
        <taxon>Neisseriales</taxon>
        <taxon>Chromobacteriaceae</taxon>
        <taxon>Vogesella</taxon>
    </lineage>
</organism>
<protein>
    <submittedName>
        <fullName evidence="2">Uncharacterized protein involved in response to NO</fullName>
    </submittedName>
</protein>
<feature type="transmembrane region" description="Helical" evidence="1">
    <location>
        <begin position="114"/>
        <end position="131"/>
    </location>
</feature>
<feature type="transmembrane region" description="Helical" evidence="1">
    <location>
        <begin position="302"/>
        <end position="323"/>
    </location>
</feature>
<feature type="transmembrane region" description="Helical" evidence="1">
    <location>
        <begin position="218"/>
        <end position="235"/>
    </location>
</feature>
<keyword evidence="1" id="KW-1133">Transmembrane helix</keyword>
<feature type="transmembrane region" description="Helical" evidence="1">
    <location>
        <begin position="151"/>
        <end position="171"/>
    </location>
</feature>
<dbReference type="AlphaFoldDB" id="A0A495BA63"/>
<evidence type="ECO:0000313" key="3">
    <source>
        <dbReference type="Proteomes" id="UP000279384"/>
    </source>
</evidence>
<sequence length="396" mass="43305">MTTHPLLQRLAATPHRAAFLPGLLAALLLLAVWSSELLLRQQGASLHHELSPLQAHAALMLYGLFPFFMTGFILTAAPRWLNATSPARWRCVLIPLLLFAALLCALAALPGSHYWLAAAALLWLAALALLAQTMQQLLSQSTVTDRLHAQAVLAALLAGCGGLLAMLYWLLADVAAAWWWMRNLALWGFLLPVFLAVSHRMLPFFTQSVIAPYQVWRPRWLLLALLGGSWLYGALAIAQLPLWPASLLLCGLSATCLYRWQSWRSRSVPLLAMLHLAFAWLPLAFLLLTLADLGLVSSLAGLHAVTVGFFITMLVGFASRVMLGHAGHPLQASRGLWWLYLLLHGVALLRVSADLLPTFALRGYVLAALSLLLGLLGWAWFGLPLLAKKRADGKPG</sequence>
<feature type="transmembrane region" description="Helical" evidence="1">
    <location>
        <begin position="89"/>
        <end position="108"/>
    </location>
</feature>
<keyword evidence="1" id="KW-0812">Transmembrane</keyword>
<gene>
    <name evidence="2" type="ORF">C8E02_2521</name>
</gene>
<dbReference type="RefSeq" id="WP_120811110.1">
    <property type="nucleotide sequence ID" value="NZ_RBID01000016.1"/>
</dbReference>
<evidence type="ECO:0000313" key="2">
    <source>
        <dbReference type="EMBL" id="RKQ57064.1"/>
    </source>
</evidence>
<reference evidence="2 3" key="1">
    <citation type="submission" date="2018-10" db="EMBL/GenBank/DDBJ databases">
        <title>Genomic Encyclopedia of Type Strains, Phase IV (KMG-IV): sequencing the most valuable type-strain genomes for metagenomic binning, comparative biology and taxonomic classification.</title>
        <authorList>
            <person name="Goeker M."/>
        </authorList>
    </citation>
    <scope>NUCLEOTIDE SEQUENCE [LARGE SCALE GENOMIC DNA]</scope>
    <source>
        <strain evidence="2 3">DSM 3303</strain>
    </source>
</reference>
<dbReference type="Pfam" id="PF05940">
    <property type="entry name" value="NnrS"/>
    <property type="match status" value="1"/>
</dbReference>
<feature type="transmembrane region" description="Helical" evidence="1">
    <location>
        <begin position="335"/>
        <end position="353"/>
    </location>
</feature>
<name>A0A495BA63_VOGIN</name>
<accession>A0A495BA63</accession>
<feature type="transmembrane region" description="Helical" evidence="1">
    <location>
        <begin position="270"/>
        <end position="290"/>
    </location>
</feature>